<keyword evidence="2" id="KW-1185">Reference proteome</keyword>
<protein>
    <submittedName>
        <fullName evidence="1">Uncharacterized protein</fullName>
    </submittedName>
</protein>
<evidence type="ECO:0000313" key="1">
    <source>
        <dbReference type="EMBL" id="KAF2124496.1"/>
    </source>
</evidence>
<evidence type="ECO:0000313" key="2">
    <source>
        <dbReference type="Proteomes" id="UP000799771"/>
    </source>
</evidence>
<organism evidence="1 2">
    <name type="scientific">Dothidotthia symphoricarpi CBS 119687</name>
    <dbReference type="NCBI Taxonomy" id="1392245"/>
    <lineage>
        <taxon>Eukaryota</taxon>
        <taxon>Fungi</taxon>
        <taxon>Dikarya</taxon>
        <taxon>Ascomycota</taxon>
        <taxon>Pezizomycotina</taxon>
        <taxon>Dothideomycetes</taxon>
        <taxon>Pleosporomycetidae</taxon>
        <taxon>Pleosporales</taxon>
        <taxon>Dothidotthiaceae</taxon>
        <taxon>Dothidotthia</taxon>
    </lineage>
</organism>
<sequence length="259" mass="28302">MEAKAFKRLRFEFPNMVPWDQEPTIPSSVVRRMEALGCMLGVPMFKTTPNMASTSKEKLALMVWCITRDIDTVRHELTSTTLTYSHLCHNLYCEQPGHATCSHTPRCLPDDTTIPDGSVDLVAINIAKIRSTNLYGCGCPEHNIELPFHVTPNTTNGTYHLYNSEGRTAEWDIPSKYVAVRHVDIPLPFTNTTMMSTIDTASGAGSRTVRTSGGTALSTARNLGSQNNAYAVSGPLPANTHSVRVSALVGQSIGFEKGT</sequence>
<accession>A0A6A5ZYY3</accession>
<reference evidence="1" key="1">
    <citation type="journal article" date="2020" name="Stud. Mycol.">
        <title>101 Dothideomycetes genomes: a test case for predicting lifestyles and emergence of pathogens.</title>
        <authorList>
            <person name="Haridas S."/>
            <person name="Albert R."/>
            <person name="Binder M."/>
            <person name="Bloem J."/>
            <person name="Labutti K."/>
            <person name="Salamov A."/>
            <person name="Andreopoulos B."/>
            <person name="Baker S."/>
            <person name="Barry K."/>
            <person name="Bills G."/>
            <person name="Bluhm B."/>
            <person name="Cannon C."/>
            <person name="Castanera R."/>
            <person name="Culley D."/>
            <person name="Daum C."/>
            <person name="Ezra D."/>
            <person name="Gonzalez J."/>
            <person name="Henrissat B."/>
            <person name="Kuo A."/>
            <person name="Liang C."/>
            <person name="Lipzen A."/>
            <person name="Lutzoni F."/>
            <person name="Magnuson J."/>
            <person name="Mondo S."/>
            <person name="Nolan M."/>
            <person name="Ohm R."/>
            <person name="Pangilinan J."/>
            <person name="Park H.-J."/>
            <person name="Ramirez L."/>
            <person name="Alfaro M."/>
            <person name="Sun H."/>
            <person name="Tritt A."/>
            <person name="Yoshinaga Y."/>
            <person name="Zwiers L.-H."/>
            <person name="Turgeon B."/>
            <person name="Goodwin S."/>
            <person name="Spatafora J."/>
            <person name="Crous P."/>
            <person name="Grigoriev I."/>
        </authorList>
    </citation>
    <scope>NUCLEOTIDE SEQUENCE</scope>
    <source>
        <strain evidence="1">CBS 119687</strain>
    </source>
</reference>
<dbReference type="GeneID" id="54407402"/>
<dbReference type="Proteomes" id="UP000799771">
    <property type="component" value="Unassembled WGS sequence"/>
</dbReference>
<proteinExistence type="predicted"/>
<dbReference type="AlphaFoldDB" id="A0A6A5ZYY3"/>
<dbReference type="RefSeq" id="XP_033518889.1">
    <property type="nucleotide sequence ID" value="XM_033666970.1"/>
</dbReference>
<name>A0A6A5ZYY3_9PLEO</name>
<gene>
    <name evidence="1" type="ORF">P153DRAFT_361201</name>
</gene>
<dbReference type="EMBL" id="ML977519">
    <property type="protein sequence ID" value="KAF2124496.1"/>
    <property type="molecule type" value="Genomic_DNA"/>
</dbReference>